<protein>
    <submittedName>
        <fullName evidence="1">Uncharacterized protein</fullName>
    </submittedName>
</protein>
<name>A0A192GZQ8_9LACO</name>
<dbReference type="Proteomes" id="UP000078582">
    <property type="component" value="Chromosome"/>
</dbReference>
<dbReference type="EMBL" id="CP014873">
    <property type="protein sequence ID" value="ANK61518.1"/>
    <property type="molecule type" value="Genomic_DNA"/>
</dbReference>
<evidence type="ECO:0000313" key="1">
    <source>
        <dbReference type="EMBL" id="ANK61518.1"/>
    </source>
</evidence>
<sequence length="61" mass="6924">MFVKIKLSTLKKKTGPKSNFGPAFFFISEHYARTCAKSPSSHDYSQSNNHNTVIRLAYVTQ</sequence>
<evidence type="ECO:0000313" key="2">
    <source>
        <dbReference type="Proteomes" id="UP000078582"/>
    </source>
</evidence>
<proteinExistence type="predicted"/>
<dbReference type="STRING" id="375175.AYR53_01310"/>
<gene>
    <name evidence="1" type="ORF">AYR53_01310</name>
</gene>
<reference evidence="1 2" key="1">
    <citation type="submission" date="2016-03" db="EMBL/GenBank/DDBJ databases">
        <title>Pediococcus and Lactobacillus from brewery environment - whole genome sequencing and assembly.</title>
        <authorList>
            <person name="Behr J."/>
            <person name="Geissler A.J."/>
            <person name="Vogel R.F."/>
        </authorList>
    </citation>
    <scope>NUCLEOTIDE SEQUENCE [LARGE SCALE GENOMIC DNA]</scope>
    <source>
        <strain evidence="1 2">TMW 1.1989</strain>
    </source>
</reference>
<dbReference type="KEGG" id="lbt:AYR52_00200"/>
<organism evidence="1 2">
    <name type="scientific">Loigolactobacillus backii</name>
    <dbReference type="NCBI Taxonomy" id="375175"/>
    <lineage>
        <taxon>Bacteria</taxon>
        <taxon>Bacillati</taxon>
        <taxon>Bacillota</taxon>
        <taxon>Bacilli</taxon>
        <taxon>Lactobacillales</taxon>
        <taxon>Lactobacillaceae</taxon>
        <taxon>Loigolactobacillus</taxon>
    </lineage>
</organism>
<accession>A0A192GZQ8</accession>
<dbReference type="AlphaFoldDB" id="A0A192GZQ8"/>
<keyword evidence="2" id="KW-1185">Reference proteome</keyword>